<keyword evidence="2" id="KW-0472">Membrane</keyword>
<evidence type="ECO:0000313" key="5">
    <source>
        <dbReference type="Proteomes" id="UP000316096"/>
    </source>
</evidence>
<evidence type="ECO:0000256" key="2">
    <source>
        <dbReference type="SAM" id="Phobius"/>
    </source>
</evidence>
<dbReference type="Gene3D" id="1.10.3730.20">
    <property type="match status" value="1"/>
</dbReference>
<feature type="domain" description="EamA" evidence="3">
    <location>
        <begin position="159"/>
        <end position="291"/>
    </location>
</feature>
<feature type="transmembrane region" description="Helical" evidence="2">
    <location>
        <begin position="246"/>
        <end position="268"/>
    </location>
</feature>
<dbReference type="AlphaFoldDB" id="A0A543CWU4"/>
<gene>
    <name evidence="4" type="ORF">FB559_7338</name>
</gene>
<comment type="similarity">
    <text evidence="1">Belongs to the EamA transporter family.</text>
</comment>
<protein>
    <submittedName>
        <fullName evidence="4">Drug/metabolite transporter (DMT)-like permease</fullName>
    </submittedName>
</protein>
<feature type="transmembrane region" description="Helical" evidence="2">
    <location>
        <begin position="274"/>
        <end position="292"/>
    </location>
</feature>
<feature type="transmembrane region" description="Helical" evidence="2">
    <location>
        <begin position="188"/>
        <end position="208"/>
    </location>
</feature>
<reference evidence="4 5" key="1">
    <citation type="submission" date="2019-06" db="EMBL/GenBank/DDBJ databases">
        <title>Sequencing the genomes of 1000 actinobacteria strains.</title>
        <authorList>
            <person name="Klenk H.-P."/>
        </authorList>
    </citation>
    <scope>NUCLEOTIDE SEQUENCE [LARGE SCALE GENOMIC DNA]</scope>
    <source>
        <strain evidence="4 5">DSM 102200</strain>
    </source>
</reference>
<name>A0A543CWU4_9ACTN</name>
<dbReference type="InterPro" id="IPR052756">
    <property type="entry name" value="Alkyne_AA_exporter"/>
</dbReference>
<dbReference type="SUPFAM" id="SSF103481">
    <property type="entry name" value="Multidrug resistance efflux transporter EmrE"/>
    <property type="match status" value="2"/>
</dbReference>
<feature type="transmembrane region" description="Helical" evidence="2">
    <location>
        <begin position="220"/>
        <end position="239"/>
    </location>
</feature>
<feature type="transmembrane region" description="Helical" evidence="2">
    <location>
        <begin position="77"/>
        <end position="96"/>
    </location>
</feature>
<feature type="domain" description="EamA" evidence="3">
    <location>
        <begin position="19"/>
        <end position="147"/>
    </location>
</feature>
<keyword evidence="2" id="KW-1133">Transmembrane helix</keyword>
<sequence>MTKDQAPRRPHGRAPTMTALATTAVLWASAFPAIKSALDGYGVAGLSFLRLFVASVALASAAPILKVRVPASRDLPLIALCGLAGMSAYQVLLNWGEVCVPAGTASLLVSIAPVFSVVLAAAFLGERLSRRVVLGSVVAIAGSVLIAVAGGKAGYTAAAWVVLAAALVQGVYHFASKPLLRRYSAVEVACYSMWSGTVFLAPLAPAAFEHLPTASVASSVSVLLLGLLPSAVGFVTWGYAVSRSTVAAATAALYLVPAIAIAASFAWLGEVPTVVEIIGGMISIGGVALIRLHGRRGAADVTTTFAARQDGRRRTDEAGCFRGKA</sequence>
<dbReference type="PANTHER" id="PTHR12715:SF4">
    <property type="entry name" value="EAMA DOMAIN-CONTAINING PROTEIN"/>
    <property type="match status" value="1"/>
</dbReference>
<dbReference type="Pfam" id="PF00892">
    <property type="entry name" value="EamA"/>
    <property type="match status" value="2"/>
</dbReference>
<evidence type="ECO:0000313" key="4">
    <source>
        <dbReference type="EMBL" id="TQM01575.1"/>
    </source>
</evidence>
<keyword evidence="2" id="KW-0812">Transmembrane</keyword>
<dbReference type="GO" id="GO:0016020">
    <property type="term" value="C:membrane"/>
    <property type="evidence" value="ECO:0007669"/>
    <property type="project" value="InterPro"/>
</dbReference>
<dbReference type="PANTHER" id="PTHR12715">
    <property type="entry name" value="TRANSPORTER, DRUG/METABOLITE EXPORTER FAMILY"/>
    <property type="match status" value="1"/>
</dbReference>
<feature type="transmembrane region" description="Helical" evidence="2">
    <location>
        <begin position="157"/>
        <end position="176"/>
    </location>
</feature>
<feature type="transmembrane region" description="Helical" evidence="2">
    <location>
        <begin position="102"/>
        <end position="125"/>
    </location>
</feature>
<dbReference type="EMBL" id="VFOZ01000001">
    <property type="protein sequence ID" value="TQM01575.1"/>
    <property type="molecule type" value="Genomic_DNA"/>
</dbReference>
<dbReference type="Proteomes" id="UP000316096">
    <property type="component" value="Unassembled WGS sequence"/>
</dbReference>
<evidence type="ECO:0000259" key="3">
    <source>
        <dbReference type="Pfam" id="PF00892"/>
    </source>
</evidence>
<comment type="caution">
    <text evidence="4">The sequence shown here is derived from an EMBL/GenBank/DDBJ whole genome shotgun (WGS) entry which is preliminary data.</text>
</comment>
<keyword evidence="5" id="KW-1185">Reference proteome</keyword>
<feature type="transmembrane region" description="Helical" evidence="2">
    <location>
        <begin position="40"/>
        <end position="65"/>
    </location>
</feature>
<proteinExistence type="inferred from homology"/>
<feature type="transmembrane region" description="Helical" evidence="2">
    <location>
        <begin position="132"/>
        <end position="151"/>
    </location>
</feature>
<dbReference type="InterPro" id="IPR000620">
    <property type="entry name" value="EamA_dom"/>
</dbReference>
<evidence type="ECO:0000256" key="1">
    <source>
        <dbReference type="ARBA" id="ARBA00007362"/>
    </source>
</evidence>
<accession>A0A543CWU4</accession>
<organism evidence="4 5">
    <name type="scientific">Actinoallomurus bryophytorum</name>
    <dbReference type="NCBI Taxonomy" id="1490222"/>
    <lineage>
        <taxon>Bacteria</taxon>
        <taxon>Bacillati</taxon>
        <taxon>Actinomycetota</taxon>
        <taxon>Actinomycetes</taxon>
        <taxon>Streptosporangiales</taxon>
        <taxon>Thermomonosporaceae</taxon>
        <taxon>Actinoallomurus</taxon>
    </lineage>
</organism>
<dbReference type="RefSeq" id="WP_221640344.1">
    <property type="nucleotide sequence ID" value="NZ_VFOZ01000001.1"/>
</dbReference>
<dbReference type="InterPro" id="IPR037185">
    <property type="entry name" value="EmrE-like"/>
</dbReference>